<comment type="pathway">
    <text evidence="1 7">Cell wall biogenesis; peptidoglycan biosynthesis.</text>
</comment>
<dbReference type="GO" id="GO:0008360">
    <property type="term" value="P:regulation of cell shape"/>
    <property type="evidence" value="ECO:0007669"/>
    <property type="project" value="UniProtKB-UniRule"/>
</dbReference>
<dbReference type="PANTHER" id="PTHR30582">
    <property type="entry name" value="L,D-TRANSPEPTIDASE"/>
    <property type="match status" value="1"/>
</dbReference>
<dbReference type="GO" id="GO:0016740">
    <property type="term" value="F:transferase activity"/>
    <property type="evidence" value="ECO:0007669"/>
    <property type="project" value="UniProtKB-KW"/>
</dbReference>
<dbReference type="STRING" id="595536.GCA_000178815_01359"/>
<dbReference type="GO" id="GO:0018104">
    <property type="term" value="P:peptidoglycan-protein cross-linking"/>
    <property type="evidence" value="ECO:0007669"/>
    <property type="project" value="TreeGrafter"/>
</dbReference>
<dbReference type="PROSITE" id="PS52029">
    <property type="entry name" value="LD_TPASE"/>
    <property type="match status" value="1"/>
</dbReference>
<dbReference type="InterPro" id="IPR050979">
    <property type="entry name" value="LD-transpeptidase"/>
</dbReference>
<reference evidence="12" key="1">
    <citation type="submission" date="2017-10" db="EMBL/GenBank/DDBJ databases">
        <title>Completed PacBio SMRT sequence of Methylosinus trichosporium OB3b reveals presence of a third large plasmid.</title>
        <authorList>
            <person name="Charles T.C."/>
            <person name="Lynch M.D.J."/>
            <person name="Heil J.R."/>
            <person name="Cheng J."/>
        </authorList>
    </citation>
    <scope>NUCLEOTIDE SEQUENCE [LARGE SCALE GENOMIC DNA]</scope>
    <source>
        <strain evidence="12">OB3b</strain>
    </source>
</reference>
<dbReference type="PIRSF" id="PIRSF029342">
    <property type="entry name" value="UCP029342_ErfK/YbiS/YcfS/YnhG"/>
    <property type="match status" value="1"/>
</dbReference>
<dbReference type="KEGG" id="mtw:CQW49_19160"/>
<evidence type="ECO:0000256" key="9">
    <source>
        <dbReference type="SAM" id="SignalP"/>
    </source>
</evidence>
<dbReference type="EMBL" id="CP023737">
    <property type="protein sequence ID" value="ATQ69765.1"/>
    <property type="molecule type" value="Genomic_DNA"/>
</dbReference>
<evidence type="ECO:0000256" key="3">
    <source>
        <dbReference type="ARBA" id="ARBA00022679"/>
    </source>
</evidence>
<sequence length="535" mass="56065">MSRVCAVARRRGVACVVSGFAAAFAASALWLEPGPALAFGEDVALQPEPPAAEAPPARKARRRAKPAAREKRVEAPSPDRPLFAVISIGNQSISIYNHNGLVERSMVSTGMPGHPTPEGMFTIIGRERMHHSNLYSNAPMPFMQRITWSGVAMHLGVVPGHPASHGCIRLPGGFASKLWGLTRIGERVVISPHEVAPTEISHPSLPSPKMQIEAAAEPATDGATVSDASEPKLLDPRKFADRLIVKAAADTAAAAQAAKDADAAIAGARQNVARAAADLRAAEAAQASAKSKAEAAAKSFETARTAAERPAVASATPETAPVSDGKAEAAKEAAAVAKTSAEAALAEATTQLDAAKAASAARAAEFSDAVRRSKEATLAVAAASKAEKDARLRTTPISVLVSKKDRKVYVRQGLTPLFEAPATIRDPEMALGSHLFIATATENGGKDLKWSVVSLPARYAEARSERRKKGLVEERSISRGPASSPAEALDRIEIAQDVRDRIAERLWLGGSLIVSDQPPSVETGAVGTDLTVKLR</sequence>
<dbReference type="InterPro" id="IPR016915">
    <property type="entry name" value="UCP029342"/>
</dbReference>
<feature type="active site" description="Nucleophile" evidence="7">
    <location>
        <position position="167"/>
    </location>
</feature>
<evidence type="ECO:0000256" key="4">
    <source>
        <dbReference type="ARBA" id="ARBA00022960"/>
    </source>
</evidence>
<dbReference type="AlphaFoldDB" id="A0A2D2D476"/>
<evidence type="ECO:0000256" key="5">
    <source>
        <dbReference type="ARBA" id="ARBA00022984"/>
    </source>
</evidence>
<dbReference type="PANTHER" id="PTHR30582:SF2">
    <property type="entry name" value="L,D-TRANSPEPTIDASE YCIB-RELATED"/>
    <property type="match status" value="1"/>
</dbReference>
<dbReference type="UniPathway" id="UPA00219"/>
<feature type="region of interest" description="Disordered" evidence="8">
    <location>
        <begin position="300"/>
        <end position="325"/>
    </location>
</feature>
<dbReference type="InterPro" id="IPR005490">
    <property type="entry name" value="LD_TPept_cat_dom"/>
</dbReference>
<evidence type="ECO:0000259" key="10">
    <source>
        <dbReference type="PROSITE" id="PS52029"/>
    </source>
</evidence>
<dbReference type="SUPFAM" id="SSF141523">
    <property type="entry name" value="L,D-transpeptidase catalytic domain-like"/>
    <property type="match status" value="1"/>
</dbReference>
<keyword evidence="9" id="KW-0732">Signal</keyword>
<evidence type="ECO:0000256" key="8">
    <source>
        <dbReference type="SAM" id="MobiDB-lite"/>
    </source>
</evidence>
<feature type="signal peptide" evidence="9">
    <location>
        <begin position="1"/>
        <end position="38"/>
    </location>
</feature>
<comment type="similarity">
    <text evidence="2">Belongs to the YkuD family.</text>
</comment>
<protein>
    <submittedName>
        <fullName evidence="11">L,D-transpeptidase</fullName>
    </submittedName>
</protein>
<dbReference type="RefSeq" id="WP_003612581.1">
    <property type="nucleotide sequence ID" value="NZ_ADVE02000001.1"/>
</dbReference>
<accession>A0A2D2D476</accession>
<feature type="chain" id="PRO_5013702681" evidence="9">
    <location>
        <begin position="39"/>
        <end position="535"/>
    </location>
</feature>
<evidence type="ECO:0000256" key="6">
    <source>
        <dbReference type="ARBA" id="ARBA00023316"/>
    </source>
</evidence>
<feature type="region of interest" description="Disordered" evidence="8">
    <location>
        <begin position="47"/>
        <end position="76"/>
    </location>
</feature>
<feature type="domain" description="L,D-TPase catalytic" evidence="10">
    <location>
        <begin position="82"/>
        <end position="191"/>
    </location>
</feature>
<keyword evidence="6 7" id="KW-0961">Cell wall biogenesis/degradation</keyword>
<dbReference type="Pfam" id="PF03734">
    <property type="entry name" value="YkuD"/>
    <property type="match status" value="1"/>
</dbReference>
<proteinExistence type="inferred from homology"/>
<evidence type="ECO:0000313" key="12">
    <source>
        <dbReference type="Proteomes" id="UP000230709"/>
    </source>
</evidence>
<dbReference type="CDD" id="cd16913">
    <property type="entry name" value="YkuD_like"/>
    <property type="match status" value="1"/>
</dbReference>
<keyword evidence="3" id="KW-0808">Transferase</keyword>
<dbReference type="GO" id="GO:0071972">
    <property type="term" value="F:peptidoglycan L,D-transpeptidase activity"/>
    <property type="evidence" value="ECO:0007669"/>
    <property type="project" value="TreeGrafter"/>
</dbReference>
<dbReference type="NCBIfam" id="NF004785">
    <property type="entry name" value="PRK06132.1-2"/>
    <property type="match status" value="1"/>
</dbReference>
<name>A0A2D2D476_METT3</name>
<evidence type="ECO:0000313" key="11">
    <source>
        <dbReference type="EMBL" id="ATQ69765.1"/>
    </source>
</evidence>
<feature type="active site" description="Proton donor/acceptor" evidence="7">
    <location>
        <position position="154"/>
    </location>
</feature>
<dbReference type="Proteomes" id="UP000230709">
    <property type="component" value="Chromosome"/>
</dbReference>
<organism evidence="11 12">
    <name type="scientific">Methylosinus trichosporium (strain ATCC 35070 / NCIMB 11131 / UNIQEM 75 / OB3b)</name>
    <dbReference type="NCBI Taxonomy" id="595536"/>
    <lineage>
        <taxon>Bacteria</taxon>
        <taxon>Pseudomonadati</taxon>
        <taxon>Pseudomonadota</taxon>
        <taxon>Alphaproteobacteria</taxon>
        <taxon>Hyphomicrobiales</taxon>
        <taxon>Methylocystaceae</taxon>
        <taxon>Methylosinus</taxon>
    </lineage>
</organism>
<dbReference type="Gene3D" id="2.40.440.10">
    <property type="entry name" value="L,D-transpeptidase catalytic domain-like"/>
    <property type="match status" value="1"/>
</dbReference>
<dbReference type="GO" id="GO:0071555">
    <property type="term" value="P:cell wall organization"/>
    <property type="evidence" value="ECO:0007669"/>
    <property type="project" value="UniProtKB-UniRule"/>
</dbReference>
<keyword evidence="4 7" id="KW-0133">Cell shape</keyword>
<gene>
    <name evidence="11" type="ORF">CQW49_19160</name>
</gene>
<evidence type="ECO:0000256" key="1">
    <source>
        <dbReference type="ARBA" id="ARBA00004752"/>
    </source>
</evidence>
<evidence type="ECO:0000256" key="2">
    <source>
        <dbReference type="ARBA" id="ARBA00005992"/>
    </source>
</evidence>
<dbReference type="GO" id="GO:0005576">
    <property type="term" value="C:extracellular region"/>
    <property type="evidence" value="ECO:0007669"/>
    <property type="project" value="TreeGrafter"/>
</dbReference>
<keyword evidence="12" id="KW-1185">Reference proteome</keyword>
<keyword evidence="5 7" id="KW-0573">Peptidoglycan synthesis</keyword>
<evidence type="ECO:0000256" key="7">
    <source>
        <dbReference type="PROSITE-ProRule" id="PRU01373"/>
    </source>
</evidence>
<dbReference type="InterPro" id="IPR038063">
    <property type="entry name" value="Transpep_catalytic_dom"/>
</dbReference>